<dbReference type="GO" id="GO:0034355">
    <property type="term" value="P:NAD+ biosynthetic process via the salvage pathway"/>
    <property type="evidence" value="ECO:0007669"/>
    <property type="project" value="TreeGrafter"/>
</dbReference>
<keyword evidence="6" id="KW-0662">Pyridine nucleotide biosynthesis</keyword>
<evidence type="ECO:0000313" key="12">
    <source>
        <dbReference type="Proteomes" id="UP001176521"/>
    </source>
</evidence>
<feature type="region of interest" description="Disordered" evidence="8">
    <location>
        <begin position="436"/>
        <end position="465"/>
    </location>
</feature>
<keyword evidence="11" id="KW-0808">Transferase</keyword>
<sequence>MAATAGSSGGGGGGGGGGGEYGDSSNARPIITSLLDTDLYKLTMLQAVRTHFPHAQATFRFTNRSAASMPFTRAASVLIEHQIRALAYLQLSEDEVAFLRSDCPYFTSDFLSWLQHDFRLRPETQVQVRFVPDAALGSKDGQEWGQLEIETHGTWAETILYEVPLMAIISEVYFQTIDTQWDLTAQSTLAAEKAYRLVSAGCVFSDFGTRRRRSLATHRAVIKGLLAGCRRAQDEGNATGKMLGTSNVLLAKEHGLTPIGTMAHEWFMGVGAALGYPRAAAEEGSGFNTSLRALQLWDQIYSPPPHGSFTPASPAHDLTIALTDTYSTPVFWDELLHGDAPAPAETASASVQAAKQAGEEIVRRWKGVRQDSGDSKEYARRAVERYRSAGVDPSTKVIIFSDGLDVNKCIDLAAFAKEIGIGAGFGIGTSLTNDFIRTSGSPDPSADANAPVPPERSLPADQRPQKSKALNMVIKLASIDGKPTVKISDELSKNTGVKEEVVAVKKRFGLDGTGVAVAA</sequence>
<comment type="pathway">
    <text evidence="1">Cofactor biosynthesis; NAD(+) biosynthesis; nicotinate D-ribonucleotide from nicotinate: step 1/1.</text>
</comment>
<dbReference type="SUPFAM" id="SSF51690">
    <property type="entry name" value="Nicotinate/Quinolinate PRTase C-terminal domain-like"/>
    <property type="match status" value="1"/>
</dbReference>
<accession>A0AAN6G866</accession>
<dbReference type="EMBL" id="JAPDMQ010000364">
    <property type="protein sequence ID" value="KAK0526178.1"/>
    <property type="molecule type" value="Genomic_DNA"/>
</dbReference>
<evidence type="ECO:0000256" key="6">
    <source>
        <dbReference type="ARBA" id="ARBA00022642"/>
    </source>
</evidence>
<dbReference type="GO" id="GO:0004516">
    <property type="term" value="F:nicotinate phosphoribosyltransferase activity"/>
    <property type="evidence" value="ECO:0007669"/>
    <property type="project" value="UniProtKB-EC"/>
</dbReference>
<evidence type="ECO:0000256" key="2">
    <source>
        <dbReference type="ARBA" id="ARBA00010897"/>
    </source>
</evidence>
<name>A0AAN6G866_9BASI</name>
<evidence type="ECO:0000259" key="10">
    <source>
        <dbReference type="Pfam" id="PF17767"/>
    </source>
</evidence>
<dbReference type="EC" id="6.3.4.21" evidence="3"/>
<dbReference type="SUPFAM" id="SSF54675">
    <property type="entry name" value="Nicotinate/Quinolinate PRTase N-terminal domain-like"/>
    <property type="match status" value="1"/>
</dbReference>
<dbReference type="PIRSF" id="PIRSF000484">
    <property type="entry name" value="NAPRT"/>
    <property type="match status" value="1"/>
</dbReference>
<dbReference type="PANTHER" id="PTHR11098">
    <property type="entry name" value="NICOTINATE PHOSPHORIBOSYLTRANSFERASE"/>
    <property type="match status" value="1"/>
</dbReference>
<dbReference type="AlphaFoldDB" id="A0AAN6G866"/>
<comment type="similarity">
    <text evidence="2">Belongs to the NAPRTase family.</text>
</comment>
<dbReference type="GO" id="GO:0016757">
    <property type="term" value="F:glycosyltransferase activity"/>
    <property type="evidence" value="ECO:0007669"/>
    <property type="project" value="UniProtKB-KW"/>
</dbReference>
<dbReference type="Gene3D" id="3.20.140.10">
    <property type="entry name" value="nicotinate phosphoribosyltransferase"/>
    <property type="match status" value="1"/>
</dbReference>
<feature type="domain" description="Nicotinate/nicotinamide phosphoribosyltransferase" evidence="9">
    <location>
        <begin position="204"/>
        <end position="438"/>
    </location>
</feature>
<reference evidence="11" key="1">
    <citation type="journal article" date="2023" name="PhytoFront">
        <title>Draft Genome Resources of Seven Strains of Tilletia horrida, Causal Agent of Kernel Smut of Rice.</title>
        <authorList>
            <person name="Khanal S."/>
            <person name="Antony Babu S."/>
            <person name="Zhou X.G."/>
        </authorList>
    </citation>
    <scope>NUCLEOTIDE SEQUENCE</scope>
    <source>
        <strain evidence="11">TX3</strain>
    </source>
</reference>
<dbReference type="InterPro" id="IPR007229">
    <property type="entry name" value="Nic_PRibTrfase-Fam"/>
</dbReference>
<keyword evidence="12" id="KW-1185">Reference proteome</keyword>
<dbReference type="Pfam" id="PF17767">
    <property type="entry name" value="NAPRTase_N"/>
    <property type="match status" value="1"/>
</dbReference>
<proteinExistence type="inferred from homology"/>
<evidence type="ECO:0000256" key="1">
    <source>
        <dbReference type="ARBA" id="ARBA00004952"/>
    </source>
</evidence>
<dbReference type="PANTHER" id="PTHR11098:SF1">
    <property type="entry name" value="NICOTINATE PHOSPHORIBOSYLTRANSFERASE"/>
    <property type="match status" value="1"/>
</dbReference>
<feature type="domain" description="Nicotinate phosphoribosyltransferase N-terminal" evidence="10">
    <location>
        <begin position="35"/>
        <end position="170"/>
    </location>
</feature>
<evidence type="ECO:0000259" key="9">
    <source>
        <dbReference type="Pfam" id="PF04095"/>
    </source>
</evidence>
<evidence type="ECO:0000256" key="8">
    <source>
        <dbReference type="SAM" id="MobiDB-lite"/>
    </source>
</evidence>
<comment type="catalytic activity">
    <reaction evidence="7">
        <text>5-phospho-alpha-D-ribose 1-diphosphate + nicotinate + ATP + H2O = nicotinate beta-D-ribonucleotide + ADP + phosphate + diphosphate</text>
        <dbReference type="Rhea" id="RHEA:36163"/>
        <dbReference type="ChEBI" id="CHEBI:15377"/>
        <dbReference type="ChEBI" id="CHEBI:30616"/>
        <dbReference type="ChEBI" id="CHEBI:32544"/>
        <dbReference type="ChEBI" id="CHEBI:33019"/>
        <dbReference type="ChEBI" id="CHEBI:43474"/>
        <dbReference type="ChEBI" id="CHEBI:57502"/>
        <dbReference type="ChEBI" id="CHEBI:58017"/>
        <dbReference type="ChEBI" id="CHEBI:456216"/>
        <dbReference type="EC" id="6.3.4.21"/>
    </reaction>
</comment>
<evidence type="ECO:0000256" key="5">
    <source>
        <dbReference type="ARBA" id="ARBA00022598"/>
    </source>
</evidence>
<feature type="compositionally biased region" description="Gly residues" evidence="8">
    <location>
        <begin position="7"/>
        <end position="21"/>
    </location>
</feature>
<keyword evidence="11" id="KW-0328">Glycosyltransferase</keyword>
<organism evidence="11 12">
    <name type="scientific">Tilletia horrida</name>
    <dbReference type="NCBI Taxonomy" id="155126"/>
    <lineage>
        <taxon>Eukaryota</taxon>
        <taxon>Fungi</taxon>
        <taxon>Dikarya</taxon>
        <taxon>Basidiomycota</taxon>
        <taxon>Ustilaginomycotina</taxon>
        <taxon>Exobasidiomycetes</taxon>
        <taxon>Tilletiales</taxon>
        <taxon>Tilletiaceae</taxon>
        <taxon>Tilletia</taxon>
    </lineage>
</organism>
<gene>
    <name evidence="11" type="primary">NPT1</name>
    <name evidence="11" type="ORF">OC842_005268</name>
</gene>
<dbReference type="InterPro" id="IPR041525">
    <property type="entry name" value="N/Namide_PRibTrfase"/>
</dbReference>
<dbReference type="Proteomes" id="UP001176521">
    <property type="component" value="Unassembled WGS sequence"/>
</dbReference>
<dbReference type="InterPro" id="IPR040727">
    <property type="entry name" value="NAPRTase_N"/>
</dbReference>
<dbReference type="InterPro" id="IPR036068">
    <property type="entry name" value="Nicotinate_pribotase-like_C"/>
</dbReference>
<evidence type="ECO:0000256" key="3">
    <source>
        <dbReference type="ARBA" id="ARBA00013236"/>
    </source>
</evidence>
<dbReference type="GO" id="GO:0005829">
    <property type="term" value="C:cytosol"/>
    <property type="evidence" value="ECO:0007669"/>
    <property type="project" value="TreeGrafter"/>
</dbReference>
<dbReference type="Pfam" id="PF04095">
    <property type="entry name" value="NAPRTase"/>
    <property type="match status" value="1"/>
</dbReference>
<keyword evidence="5 11" id="KW-0436">Ligase</keyword>
<evidence type="ECO:0000256" key="7">
    <source>
        <dbReference type="ARBA" id="ARBA00048668"/>
    </source>
</evidence>
<feature type="region of interest" description="Disordered" evidence="8">
    <location>
        <begin position="1"/>
        <end position="21"/>
    </location>
</feature>
<protein>
    <recommendedName>
        <fullName evidence="3">nicotinate phosphoribosyltransferase</fullName>
        <ecNumber evidence="3">6.3.4.21</ecNumber>
    </recommendedName>
</protein>
<keyword evidence="4" id="KW-0597">Phosphoprotein</keyword>
<evidence type="ECO:0000256" key="4">
    <source>
        <dbReference type="ARBA" id="ARBA00022553"/>
    </source>
</evidence>
<comment type="caution">
    <text evidence="11">The sequence shown here is derived from an EMBL/GenBank/DDBJ whole genome shotgun (WGS) entry which is preliminary data.</text>
</comment>
<evidence type="ECO:0000313" key="11">
    <source>
        <dbReference type="EMBL" id="KAK0526178.1"/>
    </source>
</evidence>